<comment type="caution">
    <text evidence="1">The sequence shown here is derived from an EMBL/GenBank/DDBJ whole genome shotgun (WGS) entry which is preliminary data.</text>
</comment>
<dbReference type="SUPFAM" id="SSF56219">
    <property type="entry name" value="DNase I-like"/>
    <property type="match status" value="1"/>
</dbReference>
<protein>
    <recommendedName>
        <fullName evidence="3">Exo_endo_phos domain-containing protein</fullName>
    </recommendedName>
</protein>
<evidence type="ECO:0008006" key="3">
    <source>
        <dbReference type="Google" id="ProtNLM"/>
    </source>
</evidence>
<dbReference type="PANTHER" id="PTHR33710:SF71">
    <property type="entry name" value="ENDONUCLEASE_EXONUCLEASE_PHOSPHATASE DOMAIN-CONTAINING PROTEIN"/>
    <property type="match status" value="1"/>
</dbReference>
<dbReference type="Gene3D" id="3.60.10.10">
    <property type="entry name" value="Endonuclease/exonuclease/phosphatase"/>
    <property type="match status" value="1"/>
</dbReference>
<evidence type="ECO:0000313" key="1">
    <source>
        <dbReference type="EMBL" id="KAK5775183.1"/>
    </source>
</evidence>
<dbReference type="EMBL" id="JARKNE010000012">
    <property type="protein sequence ID" value="KAK5775183.1"/>
    <property type="molecule type" value="Genomic_DNA"/>
</dbReference>
<dbReference type="Proteomes" id="UP001358586">
    <property type="component" value="Chromosome 12"/>
</dbReference>
<name>A0ABR0MMI9_GOSAR</name>
<reference evidence="1 2" key="1">
    <citation type="submission" date="2023-03" db="EMBL/GenBank/DDBJ databases">
        <title>WGS of Gossypium arboreum.</title>
        <authorList>
            <person name="Yu D."/>
        </authorList>
    </citation>
    <scope>NUCLEOTIDE SEQUENCE [LARGE SCALE GENOMIC DNA]</scope>
    <source>
        <tissue evidence="1">Leaf</tissue>
    </source>
</reference>
<accession>A0ABR0MMI9</accession>
<organism evidence="1 2">
    <name type="scientific">Gossypium arboreum</name>
    <name type="common">Tree cotton</name>
    <name type="synonym">Gossypium nanking</name>
    <dbReference type="NCBI Taxonomy" id="29729"/>
    <lineage>
        <taxon>Eukaryota</taxon>
        <taxon>Viridiplantae</taxon>
        <taxon>Streptophyta</taxon>
        <taxon>Embryophyta</taxon>
        <taxon>Tracheophyta</taxon>
        <taxon>Spermatophyta</taxon>
        <taxon>Magnoliopsida</taxon>
        <taxon>eudicotyledons</taxon>
        <taxon>Gunneridae</taxon>
        <taxon>Pentapetalae</taxon>
        <taxon>rosids</taxon>
        <taxon>malvids</taxon>
        <taxon>Malvales</taxon>
        <taxon>Malvaceae</taxon>
        <taxon>Malvoideae</taxon>
        <taxon>Gossypium</taxon>
    </lineage>
</organism>
<proteinExistence type="predicted"/>
<keyword evidence="2" id="KW-1185">Reference proteome</keyword>
<sequence>MVILRGDISYPWNFLQRPGTDQSLPWLVVGDFNEITYSFEKSGERVRGERQMQDFQSALLDCDLHDLGQDGRWYTWEREKFEAKNIRECLDRAVVNSS</sequence>
<dbReference type="InterPro" id="IPR036691">
    <property type="entry name" value="Endo/exonu/phosph_ase_sf"/>
</dbReference>
<gene>
    <name evidence="1" type="ORF">PVK06_043052</name>
</gene>
<evidence type="ECO:0000313" key="2">
    <source>
        <dbReference type="Proteomes" id="UP001358586"/>
    </source>
</evidence>
<dbReference type="PANTHER" id="PTHR33710">
    <property type="entry name" value="BNAC02G09200D PROTEIN"/>
    <property type="match status" value="1"/>
</dbReference>